<protein>
    <submittedName>
        <fullName evidence="3">Nitroreductase family deazaflavin-dependent oxidoreductase</fullName>
    </submittedName>
</protein>
<evidence type="ECO:0000313" key="4">
    <source>
        <dbReference type="Proteomes" id="UP001165283"/>
    </source>
</evidence>
<dbReference type="Gene3D" id="2.30.110.10">
    <property type="entry name" value="Electron Transport, Fmn-binding Protein, Chain A"/>
    <property type="match status" value="1"/>
</dbReference>
<proteinExistence type="inferred from homology"/>
<accession>A0ABT1A0R2</accession>
<dbReference type="Proteomes" id="UP001165283">
    <property type="component" value="Unassembled WGS sequence"/>
</dbReference>
<dbReference type="NCBIfam" id="TIGR00026">
    <property type="entry name" value="hi_GC_TIGR00026"/>
    <property type="match status" value="1"/>
</dbReference>
<name>A0ABT1A0R2_9PSEU</name>
<evidence type="ECO:0000256" key="1">
    <source>
        <dbReference type="ARBA" id="ARBA00008710"/>
    </source>
</evidence>
<organism evidence="3 4">
    <name type="scientific">Pseudonocardia humida</name>
    <dbReference type="NCBI Taxonomy" id="2800819"/>
    <lineage>
        <taxon>Bacteria</taxon>
        <taxon>Bacillati</taxon>
        <taxon>Actinomycetota</taxon>
        <taxon>Actinomycetes</taxon>
        <taxon>Pseudonocardiales</taxon>
        <taxon>Pseudonocardiaceae</taxon>
        <taxon>Pseudonocardia</taxon>
    </lineage>
</organism>
<comment type="caution">
    <text evidence="3">The sequence shown here is derived from an EMBL/GenBank/DDBJ whole genome shotgun (WGS) entry which is preliminary data.</text>
</comment>
<dbReference type="PANTHER" id="PTHR39428">
    <property type="entry name" value="F420H(2)-DEPENDENT QUINONE REDUCTASE RV1261C"/>
    <property type="match status" value="1"/>
</dbReference>
<dbReference type="InterPro" id="IPR004378">
    <property type="entry name" value="F420H2_quin_Rdtase"/>
</dbReference>
<dbReference type="InterPro" id="IPR012349">
    <property type="entry name" value="Split_barrel_FMN-bd"/>
</dbReference>
<sequence>MLLTTTGARTGRQRSVLLLALHDDDRIVVTGANWGGPRNPAWYHNLMAHPEATVSTGRVSRPVVAHEAEGTERERLWATGLARVPVRLGTNWTDNPHRRIPVVVLTPR</sequence>
<comment type="catalytic activity">
    <reaction evidence="2">
        <text>oxidized coenzyme F420-(gamma-L-Glu)(n) + a quinol + H(+) = reduced coenzyme F420-(gamma-L-Glu)(n) + a quinone</text>
        <dbReference type="Rhea" id="RHEA:39663"/>
        <dbReference type="Rhea" id="RHEA-COMP:12939"/>
        <dbReference type="Rhea" id="RHEA-COMP:14378"/>
        <dbReference type="ChEBI" id="CHEBI:15378"/>
        <dbReference type="ChEBI" id="CHEBI:24646"/>
        <dbReference type="ChEBI" id="CHEBI:132124"/>
        <dbReference type="ChEBI" id="CHEBI:133980"/>
        <dbReference type="ChEBI" id="CHEBI:139511"/>
    </reaction>
</comment>
<dbReference type="RefSeq" id="WP_252439453.1">
    <property type="nucleotide sequence ID" value="NZ_JAGSOV010000035.1"/>
</dbReference>
<dbReference type="PANTHER" id="PTHR39428:SF1">
    <property type="entry name" value="F420H(2)-DEPENDENT QUINONE REDUCTASE RV1261C"/>
    <property type="match status" value="1"/>
</dbReference>
<gene>
    <name evidence="3" type="ORF">KDL28_16160</name>
</gene>
<keyword evidence="4" id="KW-1185">Reference proteome</keyword>
<evidence type="ECO:0000256" key="2">
    <source>
        <dbReference type="ARBA" id="ARBA00049106"/>
    </source>
</evidence>
<dbReference type="EMBL" id="JAGSOV010000035">
    <property type="protein sequence ID" value="MCO1656592.1"/>
    <property type="molecule type" value="Genomic_DNA"/>
</dbReference>
<reference evidence="3" key="1">
    <citation type="submission" date="2021-04" db="EMBL/GenBank/DDBJ databases">
        <title>Pseudonocardia sp. nov., isolated from sandy soil of mangrove forest.</title>
        <authorList>
            <person name="Zan Z."/>
            <person name="Huang R."/>
            <person name="Liu W."/>
        </authorList>
    </citation>
    <scope>NUCLEOTIDE SEQUENCE</scope>
    <source>
        <strain evidence="3">S2-4</strain>
    </source>
</reference>
<dbReference type="Pfam" id="PF04075">
    <property type="entry name" value="F420H2_quin_red"/>
    <property type="match status" value="1"/>
</dbReference>
<comment type="similarity">
    <text evidence="1">Belongs to the F420H(2)-dependent quinone reductase family.</text>
</comment>
<evidence type="ECO:0000313" key="3">
    <source>
        <dbReference type="EMBL" id="MCO1656592.1"/>
    </source>
</evidence>